<evidence type="ECO:0000313" key="3">
    <source>
        <dbReference type="Proteomes" id="UP001163152"/>
    </source>
</evidence>
<reference evidence="2" key="1">
    <citation type="submission" date="2022-12" db="EMBL/GenBank/DDBJ databases">
        <title>Polyphasic identification of a Novel Hot-Spring Cyanobacterium Ocullathermofonsia sinensis gen nov. sp. nov. and Genomic Insights on its Adaptations to the Thermal Habitat.</title>
        <authorList>
            <person name="Daroch M."/>
            <person name="Tang J."/>
            <person name="Jiang Y."/>
        </authorList>
    </citation>
    <scope>NUCLEOTIDE SEQUENCE</scope>
    <source>
        <strain evidence="2">PKUAC-SCTA174</strain>
    </source>
</reference>
<accession>A0A9E8ZE05</accession>
<evidence type="ECO:0000259" key="1">
    <source>
        <dbReference type="PROSITE" id="PS50006"/>
    </source>
</evidence>
<dbReference type="KEGG" id="tsin:OXH18_03455"/>
<dbReference type="SMART" id="SM00240">
    <property type="entry name" value="FHA"/>
    <property type="match status" value="1"/>
</dbReference>
<dbReference type="Proteomes" id="UP001163152">
    <property type="component" value="Chromosome"/>
</dbReference>
<gene>
    <name evidence="2" type="ORF">OXH18_03455</name>
</gene>
<dbReference type="InterPro" id="IPR000253">
    <property type="entry name" value="FHA_dom"/>
</dbReference>
<dbReference type="Gene3D" id="2.60.200.20">
    <property type="match status" value="1"/>
</dbReference>
<dbReference type="SUPFAM" id="SSF49879">
    <property type="entry name" value="SMAD/FHA domain"/>
    <property type="match status" value="1"/>
</dbReference>
<keyword evidence="3" id="KW-1185">Reference proteome</keyword>
<name>A0A9E8ZE05_9CYAN</name>
<dbReference type="RefSeq" id="WP_268611026.1">
    <property type="nucleotide sequence ID" value="NZ_CP113797.1"/>
</dbReference>
<dbReference type="PROSITE" id="PS50006">
    <property type="entry name" value="FHA_DOMAIN"/>
    <property type="match status" value="1"/>
</dbReference>
<organism evidence="2 3">
    <name type="scientific">Thermocoleostomius sinensis A174</name>
    <dbReference type="NCBI Taxonomy" id="2016057"/>
    <lineage>
        <taxon>Bacteria</taxon>
        <taxon>Bacillati</taxon>
        <taxon>Cyanobacteriota</taxon>
        <taxon>Cyanophyceae</taxon>
        <taxon>Oculatellales</taxon>
        <taxon>Oculatellaceae</taxon>
        <taxon>Thermocoleostomius</taxon>
    </lineage>
</organism>
<proteinExistence type="predicted"/>
<dbReference type="AlphaFoldDB" id="A0A9E8ZE05"/>
<protein>
    <submittedName>
        <fullName evidence="2">FHA domain-containing protein</fullName>
    </submittedName>
</protein>
<sequence length="140" mass="15725">MITLTLLHPLKQIPIQVWTFPDESKIRIGRSTDNQVVLYSAVVSRHHVELHRVGNQWEVVNLGTNGTYIDGRRITQEPVTDGVIIRLARSGPNIQIRIGDAVLEELQDTVSALRSLPTRSDLPLITTEITQQAPEEDDVE</sequence>
<feature type="domain" description="FHA" evidence="1">
    <location>
        <begin position="26"/>
        <end position="74"/>
    </location>
</feature>
<dbReference type="EMBL" id="CP113797">
    <property type="protein sequence ID" value="WAL61071.1"/>
    <property type="molecule type" value="Genomic_DNA"/>
</dbReference>
<dbReference type="Pfam" id="PF00498">
    <property type="entry name" value="FHA"/>
    <property type="match status" value="1"/>
</dbReference>
<dbReference type="InterPro" id="IPR008984">
    <property type="entry name" value="SMAD_FHA_dom_sf"/>
</dbReference>
<evidence type="ECO:0000313" key="2">
    <source>
        <dbReference type="EMBL" id="WAL61071.1"/>
    </source>
</evidence>